<keyword evidence="10" id="KW-1185">Reference proteome</keyword>
<dbReference type="PANTHER" id="PTHR47172">
    <property type="entry name" value="OS01G0976800 PROTEIN"/>
    <property type="match status" value="1"/>
</dbReference>
<dbReference type="Proteomes" id="UP000030669">
    <property type="component" value="Unassembled WGS sequence"/>
</dbReference>
<evidence type="ECO:0000259" key="8">
    <source>
        <dbReference type="PROSITE" id="PS50114"/>
    </source>
</evidence>
<evidence type="ECO:0000256" key="1">
    <source>
        <dbReference type="ARBA" id="ARBA00022723"/>
    </source>
</evidence>
<evidence type="ECO:0000256" key="7">
    <source>
        <dbReference type="SAM" id="MobiDB-lite"/>
    </source>
</evidence>
<feature type="compositionally biased region" description="Low complexity" evidence="7">
    <location>
        <begin position="132"/>
        <end position="148"/>
    </location>
</feature>
<organism evidence="9 10">
    <name type="scientific">Gloeophyllum trabeum (strain ATCC 11539 / FP-39264 / Madison 617)</name>
    <name type="common">Brown rot fungus</name>
    <dbReference type="NCBI Taxonomy" id="670483"/>
    <lineage>
        <taxon>Eukaryota</taxon>
        <taxon>Fungi</taxon>
        <taxon>Dikarya</taxon>
        <taxon>Basidiomycota</taxon>
        <taxon>Agaricomycotina</taxon>
        <taxon>Agaricomycetes</taxon>
        <taxon>Gloeophyllales</taxon>
        <taxon>Gloeophyllaceae</taxon>
        <taxon>Gloeophyllum</taxon>
    </lineage>
</organism>
<feature type="region of interest" description="Disordered" evidence="7">
    <location>
        <begin position="298"/>
        <end position="324"/>
    </location>
</feature>
<evidence type="ECO:0000313" key="9">
    <source>
        <dbReference type="EMBL" id="EPQ56661.1"/>
    </source>
</evidence>
<evidence type="ECO:0000256" key="2">
    <source>
        <dbReference type="ARBA" id="ARBA00022771"/>
    </source>
</evidence>
<keyword evidence="4" id="KW-0805">Transcription regulation</keyword>
<dbReference type="GeneID" id="19303959"/>
<reference evidence="9 10" key="1">
    <citation type="journal article" date="2012" name="Science">
        <title>The Paleozoic origin of enzymatic lignin decomposition reconstructed from 31 fungal genomes.</title>
        <authorList>
            <person name="Floudas D."/>
            <person name="Binder M."/>
            <person name="Riley R."/>
            <person name="Barry K."/>
            <person name="Blanchette R.A."/>
            <person name="Henrissat B."/>
            <person name="Martinez A.T."/>
            <person name="Otillar R."/>
            <person name="Spatafora J.W."/>
            <person name="Yadav J.S."/>
            <person name="Aerts A."/>
            <person name="Benoit I."/>
            <person name="Boyd A."/>
            <person name="Carlson A."/>
            <person name="Copeland A."/>
            <person name="Coutinho P.M."/>
            <person name="de Vries R.P."/>
            <person name="Ferreira P."/>
            <person name="Findley K."/>
            <person name="Foster B."/>
            <person name="Gaskell J."/>
            <person name="Glotzer D."/>
            <person name="Gorecki P."/>
            <person name="Heitman J."/>
            <person name="Hesse C."/>
            <person name="Hori C."/>
            <person name="Igarashi K."/>
            <person name="Jurgens J.A."/>
            <person name="Kallen N."/>
            <person name="Kersten P."/>
            <person name="Kohler A."/>
            <person name="Kuees U."/>
            <person name="Kumar T.K.A."/>
            <person name="Kuo A."/>
            <person name="LaButti K."/>
            <person name="Larrondo L.F."/>
            <person name="Lindquist E."/>
            <person name="Ling A."/>
            <person name="Lombard V."/>
            <person name="Lucas S."/>
            <person name="Lundell T."/>
            <person name="Martin R."/>
            <person name="McLaughlin D.J."/>
            <person name="Morgenstern I."/>
            <person name="Morin E."/>
            <person name="Murat C."/>
            <person name="Nagy L.G."/>
            <person name="Nolan M."/>
            <person name="Ohm R.A."/>
            <person name="Patyshakuliyeva A."/>
            <person name="Rokas A."/>
            <person name="Ruiz-Duenas F.J."/>
            <person name="Sabat G."/>
            <person name="Salamov A."/>
            <person name="Samejima M."/>
            <person name="Schmutz J."/>
            <person name="Slot J.C."/>
            <person name="St John F."/>
            <person name="Stenlid J."/>
            <person name="Sun H."/>
            <person name="Sun S."/>
            <person name="Syed K."/>
            <person name="Tsang A."/>
            <person name="Wiebenga A."/>
            <person name="Young D."/>
            <person name="Pisabarro A."/>
            <person name="Eastwood D.C."/>
            <person name="Martin F."/>
            <person name="Cullen D."/>
            <person name="Grigoriev I.V."/>
            <person name="Hibbett D.S."/>
        </authorList>
    </citation>
    <scope>NUCLEOTIDE SEQUENCE [LARGE SCALE GENOMIC DNA]</scope>
    <source>
        <strain evidence="9 10">ATCC 11539</strain>
    </source>
</reference>
<dbReference type="Pfam" id="PF00320">
    <property type="entry name" value="GATA"/>
    <property type="match status" value="1"/>
</dbReference>
<dbReference type="InterPro" id="IPR000679">
    <property type="entry name" value="Znf_GATA"/>
</dbReference>
<dbReference type="HOGENOM" id="CLU_061218_0_0_1"/>
<dbReference type="eggNOG" id="KOG1601">
    <property type="taxonomic scope" value="Eukaryota"/>
</dbReference>
<keyword evidence="5" id="KW-0804">Transcription</keyword>
<keyword evidence="2 6" id="KW-0863">Zinc-finger</keyword>
<feature type="region of interest" description="Disordered" evidence="7">
    <location>
        <begin position="370"/>
        <end position="418"/>
    </location>
</feature>
<evidence type="ECO:0000256" key="5">
    <source>
        <dbReference type="ARBA" id="ARBA00023163"/>
    </source>
</evidence>
<name>S7Q9R5_GLOTA</name>
<feature type="domain" description="GATA-type" evidence="8">
    <location>
        <begin position="326"/>
        <end position="361"/>
    </location>
</feature>
<dbReference type="GO" id="GO:0043565">
    <property type="term" value="F:sequence-specific DNA binding"/>
    <property type="evidence" value="ECO:0007669"/>
    <property type="project" value="InterPro"/>
</dbReference>
<proteinExistence type="predicted"/>
<feature type="compositionally biased region" description="Polar residues" evidence="7">
    <location>
        <begin position="10"/>
        <end position="20"/>
    </location>
</feature>
<evidence type="ECO:0000256" key="6">
    <source>
        <dbReference type="PROSITE-ProRule" id="PRU00094"/>
    </source>
</evidence>
<dbReference type="Gene3D" id="3.30.50.10">
    <property type="entry name" value="Erythroid Transcription Factor GATA-1, subunit A"/>
    <property type="match status" value="1"/>
</dbReference>
<feature type="compositionally biased region" description="Low complexity" evidence="7">
    <location>
        <begin position="218"/>
        <end position="228"/>
    </location>
</feature>
<dbReference type="OMA" id="RNSANQP"/>
<dbReference type="InterPro" id="IPR013088">
    <property type="entry name" value="Znf_NHR/GATA"/>
</dbReference>
<dbReference type="CDD" id="cd00202">
    <property type="entry name" value="ZnF_GATA"/>
    <property type="match status" value="1"/>
</dbReference>
<dbReference type="GO" id="GO:0006355">
    <property type="term" value="P:regulation of DNA-templated transcription"/>
    <property type="evidence" value="ECO:0007669"/>
    <property type="project" value="InterPro"/>
</dbReference>
<feature type="region of interest" description="Disordered" evidence="7">
    <location>
        <begin position="1"/>
        <end position="250"/>
    </location>
</feature>
<dbReference type="SMART" id="SM00401">
    <property type="entry name" value="ZnF_GATA"/>
    <property type="match status" value="1"/>
</dbReference>
<evidence type="ECO:0000256" key="4">
    <source>
        <dbReference type="ARBA" id="ARBA00023015"/>
    </source>
</evidence>
<sequence length="418" mass="44698">MPPRLYDYSPDSQSPATPGSSRIPHYLVSPTTDAPYSSLNEALGTPTSAYPPSADKEPAHMSSDGRYLYHQPQGAQPMQAAYDYPPYASAPYDPAQMPQHPHRQMRPAPAHSPPHPQSFQPQPPPQPPYQPPYASASYPVQQHPQQHHQPPPQPQQHPQWTGDGWAQYAPNPAPPFASAPAVHDPAFTSGPGRPDAYQQPRMRSSASTPQPQPPPPQQQQQQQQQPPQAKREASQPAGRVPNPSAPPGLDFHKLLESYRLAIHEAQALGSAPTPPPDVFERIRQATQFGWQVLDTAASAPPAAPEMPREATPAGAGAPVKREGQPVQEGQVCLGCSATSTPEWRRGPMGPRTLCNACGLVYAKMIKRRTRDAAGGGRGGAKGRAARQGFGDGSSGEGASDDDESFNSPGPGEAGSRGE</sequence>
<dbReference type="KEGG" id="gtr:GLOTRDRAFT_138328"/>
<keyword evidence="3" id="KW-0862">Zinc</keyword>
<keyword evidence="1" id="KW-0479">Metal-binding</keyword>
<evidence type="ECO:0000256" key="3">
    <source>
        <dbReference type="ARBA" id="ARBA00022833"/>
    </source>
</evidence>
<protein>
    <recommendedName>
        <fullName evidence="8">GATA-type domain-containing protein</fullName>
    </recommendedName>
</protein>
<feature type="compositionally biased region" description="Pro residues" evidence="7">
    <location>
        <begin position="110"/>
        <end position="131"/>
    </location>
</feature>
<feature type="compositionally biased region" description="Polar residues" evidence="7">
    <location>
        <begin position="29"/>
        <end position="50"/>
    </location>
</feature>
<evidence type="ECO:0000313" key="10">
    <source>
        <dbReference type="Proteomes" id="UP000030669"/>
    </source>
</evidence>
<feature type="compositionally biased region" description="Low complexity" evidence="7">
    <location>
        <begin position="80"/>
        <end position="95"/>
    </location>
</feature>
<dbReference type="GO" id="GO:0008270">
    <property type="term" value="F:zinc ion binding"/>
    <property type="evidence" value="ECO:0007669"/>
    <property type="project" value="UniProtKB-KW"/>
</dbReference>
<dbReference type="EMBL" id="KB469300">
    <property type="protein sequence ID" value="EPQ56661.1"/>
    <property type="molecule type" value="Genomic_DNA"/>
</dbReference>
<dbReference type="PROSITE" id="PS50114">
    <property type="entry name" value="GATA_ZN_FINGER_2"/>
    <property type="match status" value="1"/>
</dbReference>
<dbReference type="RefSeq" id="XP_007865355.1">
    <property type="nucleotide sequence ID" value="XM_007867164.1"/>
</dbReference>
<dbReference type="OrthoDB" id="2162994at2759"/>
<dbReference type="PANTHER" id="PTHR47172:SF24">
    <property type="entry name" value="GATA ZINC FINGER DOMAIN-CONTAINING PROTEIN 14-RELATED"/>
    <property type="match status" value="1"/>
</dbReference>
<dbReference type="SUPFAM" id="SSF57716">
    <property type="entry name" value="Glucocorticoid receptor-like (DNA-binding domain)"/>
    <property type="match status" value="1"/>
</dbReference>
<gene>
    <name evidence="9" type="ORF">GLOTRDRAFT_138328</name>
</gene>
<dbReference type="AlphaFoldDB" id="S7Q9R5"/>
<accession>S7Q9R5</accession>